<name>A0A2V0QHT7_PSESF</name>
<sequence>MQQCAEYQNKNQTPQPPETIFKRLLSSIDAKPGIYGFSVDLKRLFKK</sequence>
<proteinExistence type="predicted"/>
<dbReference type="Proteomes" id="UP000247480">
    <property type="component" value="Unassembled WGS sequence"/>
</dbReference>
<comment type="caution">
    <text evidence="1">The sequence shown here is derived from an EMBL/GenBank/DDBJ whole genome shotgun (WGS) entry which is preliminary data.</text>
</comment>
<evidence type="ECO:0000313" key="1">
    <source>
        <dbReference type="EMBL" id="GBH10158.1"/>
    </source>
</evidence>
<evidence type="ECO:0000313" key="2">
    <source>
        <dbReference type="Proteomes" id="UP000247480"/>
    </source>
</evidence>
<dbReference type="EMBL" id="BGJZ01000175">
    <property type="protein sequence ID" value="GBH10158.1"/>
    <property type="molecule type" value="Genomic_DNA"/>
</dbReference>
<accession>A0A2V0QHT7</accession>
<reference evidence="1 2" key="1">
    <citation type="submission" date="2018-04" db="EMBL/GenBank/DDBJ databases">
        <title>Draft genome sequence of Pseudomonas syringae pv. actinidiae biovar 1 strains isolated from kiwifruit in Kagawa prefecture.</title>
        <authorList>
            <person name="Tabuchi M."/>
            <person name="Saito M."/>
            <person name="Fujiwara S."/>
            <person name="Sasa N."/>
            <person name="Akimitsu K."/>
            <person name="Gomi K."/>
            <person name="Konishi-Sugita S."/>
            <person name="Hamano K."/>
            <person name="Kataoka I."/>
        </authorList>
    </citation>
    <scope>NUCLEOTIDE SEQUENCE [LARGE SCALE GENOMIC DNA]</scope>
    <source>
        <strain evidence="1 2">MAFF212206</strain>
    </source>
</reference>
<organism evidence="1 2">
    <name type="scientific">Pseudomonas syringae pv. actinidiae</name>
    <dbReference type="NCBI Taxonomy" id="103796"/>
    <lineage>
        <taxon>Bacteria</taxon>
        <taxon>Pseudomonadati</taxon>
        <taxon>Pseudomonadota</taxon>
        <taxon>Gammaproteobacteria</taxon>
        <taxon>Pseudomonadales</taxon>
        <taxon>Pseudomonadaceae</taxon>
        <taxon>Pseudomonas</taxon>
        <taxon>Pseudomonas syringae</taxon>
    </lineage>
</organism>
<dbReference type="AlphaFoldDB" id="A0A2V0QHT7"/>
<gene>
    <name evidence="1" type="ORF">KPSA1_03569</name>
</gene>
<protein>
    <submittedName>
        <fullName evidence="1">RNA-binding protein of the Puf family</fullName>
    </submittedName>
</protein>